<comment type="caution">
    <text evidence="1">The sequence shown here is derived from an EMBL/GenBank/DDBJ whole genome shotgun (WGS) entry which is preliminary data.</text>
</comment>
<organism evidence="1 2">
    <name type="scientific">Xylaria bambusicola</name>
    <dbReference type="NCBI Taxonomy" id="326684"/>
    <lineage>
        <taxon>Eukaryota</taxon>
        <taxon>Fungi</taxon>
        <taxon>Dikarya</taxon>
        <taxon>Ascomycota</taxon>
        <taxon>Pezizomycotina</taxon>
        <taxon>Sordariomycetes</taxon>
        <taxon>Xylariomycetidae</taxon>
        <taxon>Xylariales</taxon>
        <taxon>Xylariaceae</taxon>
        <taxon>Xylaria</taxon>
    </lineage>
</organism>
<evidence type="ECO:0000313" key="2">
    <source>
        <dbReference type="Proteomes" id="UP001305414"/>
    </source>
</evidence>
<sequence>MAPQNRRYFLSLESDDPDRKILIAAKANSILVTARNRLMRTWRPSMCVGVNLSEKEKSEWMSIGYKAYEEFDLSEETFMERFVNH</sequence>
<protein>
    <submittedName>
        <fullName evidence="1">Uncharacterized protein</fullName>
    </submittedName>
</protein>
<accession>A0AAN7UME9</accession>
<name>A0AAN7UME9_9PEZI</name>
<reference evidence="1 2" key="1">
    <citation type="submission" date="2023-10" db="EMBL/GenBank/DDBJ databases">
        <title>Draft genome sequence of Xylaria bambusicola isolate GMP-LS, the root and basal stem rot pathogen of sugarcane in Indonesia.</title>
        <authorList>
            <person name="Selvaraj P."/>
            <person name="Muralishankar V."/>
            <person name="Muruganantham S."/>
            <person name="Sp S."/>
            <person name="Haryani S."/>
            <person name="Lau K.J.X."/>
            <person name="Naqvi N.I."/>
        </authorList>
    </citation>
    <scope>NUCLEOTIDE SEQUENCE [LARGE SCALE GENOMIC DNA]</scope>
    <source>
        <strain evidence="1">GMP-LS</strain>
    </source>
</reference>
<keyword evidence="2" id="KW-1185">Reference proteome</keyword>
<dbReference type="EMBL" id="JAWHQM010000008">
    <property type="protein sequence ID" value="KAK5628106.1"/>
    <property type="molecule type" value="Genomic_DNA"/>
</dbReference>
<dbReference type="Proteomes" id="UP001305414">
    <property type="component" value="Unassembled WGS sequence"/>
</dbReference>
<evidence type="ECO:0000313" key="1">
    <source>
        <dbReference type="EMBL" id="KAK5628106.1"/>
    </source>
</evidence>
<dbReference type="AlphaFoldDB" id="A0AAN7UME9"/>
<gene>
    <name evidence="1" type="ORF">RRF57_003821</name>
</gene>
<proteinExistence type="predicted"/>